<dbReference type="Proteomes" id="UP000054498">
    <property type="component" value="Unassembled WGS sequence"/>
</dbReference>
<accession>A0A0D2NBX4</accession>
<evidence type="ECO:0000313" key="4">
    <source>
        <dbReference type="Proteomes" id="UP000054498"/>
    </source>
</evidence>
<dbReference type="GeneID" id="25737873"/>
<evidence type="ECO:0000313" key="3">
    <source>
        <dbReference type="EMBL" id="KIZ02961.1"/>
    </source>
</evidence>
<keyword evidence="2" id="KW-0732">Signal</keyword>
<feature type="signal peptide" evidence="2">
    <location>
        <begin position="1"/>
        <end position="30"/>
    </location>
</feature>
<feature type="region of interest" description="Disordered" evidence="1">
    <location>
        <begin position="588"/>
        <end position="624"/>
    </location>
</feature>
<protein>
    <recommendedName>
        <fullName evidence="5">Glycoside hydrolase family 38 N-terminal domain-containing protein</fullName>
    </recommendedName>
</protein>
<dbReference type="OrthoDB" id="197879at2759"/>
<dbReference type="EMBL" id="KK100942">
    <property type="protein sequence ID" value="KIZ02961.1"/>
    <property type="molecule type" value="Genomic_DNA"/>
</dbReference>
<evidence type="ECO:0000256" key="1">
    <source>
        <dbReference type="SAM" id="MobiDB-lite"/>
    </source>
</evidence>
<keyword evidence="4" id="KW-1185">Reference proteome</keyword>
<reference evidence="3 4" key="1">
    <citation type="journal article" date="2013" name="BMC Genomics">
        <title>Reconstruction of the lipid metabolism for the microalga Monoraphidium neglectum from its genome sequence reveals characteristics suitable for biofuel production.</title>
        <authorList>
            <person name="Bogen C."/>
            <person name="Al-Dilaimi A."/>
            <person name="Albersmeier A."/>
            <person name="Wichmann J."/>
            <person name="Grundmann M."/>
            <person name="Rupp O."/>
            <person name="Lauersen K.J."/>
            <person name="Blifernez-Klassen O."/>
            <person name="Kalinowski J."/>
            <person name="Goesmann A."/>
            <person name="Mussgnug J.H."/>
            <person name="Kruse O."/>
        </authorList>
    </citation>
    <scope>NUCLEOTIDE SEQUENCE [LARGE SCALE GENOMIC DNA]</scope>
    <source>
        <strain evidence="3 4">SAG 48.87</strain>
    </source>
</reference>
<evidence type="ECO:0000256" key="2">
    <source>
        <dbReference type="SAM" id="SignalP"/>
    </source>
</evidence>
<dbReference type="STRING" id="145388.A0A0D2NBX4"/>
<sequence>MLERSRMRSRGSTSLCVLAALAVICAAASAQEQQKTVHLIFSSHLDIGFTDLDNAVIELHWYTHYPRAIQLARWFERHGDGDGFRYLTHSWLIALFFDCPARVGVTCPSAEDKQELSDAIKQGVIYWHAAPFNPNYEMYDSDTLGFSFELTHELDARFGLKPKTIASLRDVPGMTRGVIPVMAAHGVRALTGGVNGFSAPPGVPKRTPFVWRDLASGAEILAMWHEGGYAGWHDNLHADNADDCIKAEGFDHVFCASWRDDNGGPPASPAEARAIYDAVRRAWPGARVVASTLEDYAAALLAAAPGLDLPVVTGEIGDTWVHGSACDPLRVADYRAALRARARCVRNATCDSQARSHARALACRSISGLRACLGLGCTCSPAFKQFSRLIIKVAEHTWGLAFDQNLGDVTNYTNAYLHPRLAALNSQPKYARIVESWRRQREYVRWALEELPEGHPILADFEADRQQRHHHSSVSLRALDGAAATTRVPLPPRRPDARGEPGGAAGAWAKAARALPRWLRPGAGGGDRLLGGGGGGGGASAPHGPLHLSSDDGDDDARLVFKSQSWSLELDPWHGGISRLRRVYSNSEGERRKGHDWAADAPHATSRRAAADNGGSGSGSLGVLPPPPPRFLQLQYNVYNESDFQPIWDDCDFGRFNLSASSTLRQQSVPFISDVRQMQDPQHGLIWHVLYEFPRSLVRDAGAPAAAWMVLHSPPDSDVLLVTVAWQNKTATRLPEALWVRFTPGRGAVDTASWRMHKIGSWIDPRDILVNGSHSIHGVSEEGVTVASPDGDELLRIRPHDAPLLALGEPRPFPNPTRGPDMDQGVSACLHNNVWGTNYAEWVPFTDDDVSLAFRFTIEASERPAPAPSVAET</sequence>
<organism evidence="3 4">
    <name type="scientific">Monoraphidium neglectum</name>
    <dbReference type="NCBI Taxonomy" id="145388"/>
    <lineage>
        <taxon>Eukaryota</taxon>
        <taxon>Viridiplantae</taxon>
        <taxon>Chlorophyta</taxon>
        <taxon>core chlorophytes</taxon>
        <taxon>Chlorophyceae</taxon>
        <taxon>CS clade</taxon>
        <taxon>Sphaeropleales</taxon>
        <taxon>Selenastraceae</taxon>
        <taxon>Monoraphidium</taxon>
    </lineage>
</organism>
<feature type="region of interest" description="Disordered" evidence="1">
    <location>
        <begin position="523"/>
        <end position="552"/>
    </location>
</feature>
<gene>
    <name evidence="3" type="ORF">MNEG_4996</name>
</gene>
<evidence type="ECO:0008006" key="5">
    <source>
        <dbReference type="Google" id="ProtNLM"/>
    </source>
</evidence>
<dbReference type="AlphaFoldDB" id="A0A0D2NBX4"/>
<feature type="compositionally biased region" description="Basic and acidic residues" evidence="1">
    <location>
        <begin position="588"/>
        <end position="598"/>
    </location>
</feature>
<dbReference type="CDD" id="cd10791">
    <property type="entry name" value="GH38N_AMII_like_1"/>
    <property type="match status" value="1"/>
</dbReference>
<dbReference type="KEGG" id="mng:MNEG_4996"/>
<proteinExistence type="predicted"/>
<dbReference type="RefSeq" id="XP_013901980.1">
    <property type="nucleotide sequence ID" value="XM_014046526.1"/>
</dbReference>
<feature type="compositionally biased region" description="Gly residues" evidence="1">
    <location>
        <begin position="523"/>
        <end position="539"/>
    </location>
</feature>
<dbReference type="InterPro" id="IPR032482">
    <property type="entry name" value="DUF5054"/>
</dbReference>
<name>A0A0D2NBX4_9CHLO</name>
<feature type="chain" id="PRO_5002247639" description="Glycoside hydrolase family 38 N-terminal domain-containing protein" evidence="2">
    <location>
        <begin position="31"/>
        <end position="873"/>
    </location>
</feature>
<feature type="region of interest" description="Disordered" evidence="1">
    <location>
        <begin position="482"/>
        <end position="504"/>
    </location>
</feature>
<dbReference type="Pfam" id="PF16477">
    <property type="entry name" value="DUF5054"/>
    <property type="match status" value="1"/>
</dbReference>